<dbReference type="AlphaFoldDB" id="A0A9N7P0N4"/>
<dbReference type="Proteomes" id="UP001153555">
    <property type="component" value="Unassembled WGS sequence"/>
</dbReference>
<accession>A0A9N7P0N4</accession>
<evidence type="ECO:0000259" key="1">
    <source>
        <dbReference type="Pfam" id="PF13966"/>
    </source>
</evidence>
<dbReference type="OrthoDB" id="914203at2759"/>
<keyword evidence="3" id="KW-1185">Reference proteome</keyword>
<comment type="caution">
    <text evidence="2">The sequence shown here is derived from an EMBL/GenBank/DDBJ whole genome shotgun (WGS) entry which is preliminary data.</text>
</comment>
<reference evidence="2" key="1">
    <citation type="submission" date="2019-12" db="EMBL/GenBank/DDBJ databases">
        <authorList>
            <person name="Scholes J."/>
        </authorList>
    </citation>
    <scope>NUCLEOTIDE SEQUENCE</scope>
</reference>
<gene>
    <name evidence="2" type="ORF">SHERM_06594</name>
</gene>
<name>A0A9N7P0N4_STRHE</name>
<dbReference type="EMBL" id="CACSLK010031729">
    <property type="protein sequence ID" value="CAA0840171.1"/>
    <property type="molecule type" value="Genomic_DNA"/>
</dbReference>
<dbReference type="InterPro" id="IPR026960">
    <property type="entry name" value="RVT-Znf"/>
</dbReference>
<proteinExistence type="predicted"/>
<evidence type="ECO:0000313" key="3">
    <source>
        <dbReference type="Proteomes" id="UP001153555"/>
    </source>
</evidence>
<evidence type="ECO:0000313" key="2">
    <source>
        <dbReference type="EMBL" id="CAA0840171.1"/>
    </source>
</evidence>
<organism evidence="2 3">
    <name type="scientific">Striga hermonthica</name>
    <name type="common">Purple witchweed</name>
    <name type="synonym">Buchnera hermonthica</name>
    <dbReference type="NCBI Taxonomy" id="68872"/>
    <lineage>
        <taxon>Eukaryota</taxon>
        <taxon>Viridiplantae</taxon>
        <taxon>Streptophyta</taxon>
        <taxon>Embryophyta</taxon>
        <taxon>Tracheophyta</taxon>
        <taxon>Spermatophyta</taxon>
        <taxon>Magnoliopsida</taxon>
        <taxon>eudicotyledons</taxon>
        <taxon>Gunneridae</taxon>
        <taxon>Pentapetalae</taxon>
        <taxon>asterids</taxon>
        <taxon>lamiids</taxon>
        <taxon>Lamiales</taxon>
        <taxon>Orobanchaceae</taxon>
        <taxon>Buchnereae</taxon>
        <taxon>Striga</taxon>
    </lineage>
</organism>
<dbReference type="Pfam" id="PF13966">
    <property type="entry name" value="zf-RVT"/>
    <property type="match status" value="1"/>
</dbReference>
<sequence length="194" mass="22998">MDCNGRNWNRSLISELFTSQEQASILSIKDLDPYKEYQLIWEKEKNGNFSVSSIYAALIEEKWNNLDLPEPSSHHQVNKHARKKLWSLQIKGKIKHFLWRGINNTIPICYNLRRRGLELDPICQICWEAPETQEHLFFQCHRAAKIWKLSPVSWDGLQNDADCFKTWWRRICSIPAGRLSTKRIQITAYLLWEI</sequence>
<feature type="domain" description="Reverse transcriptase zinc-binding" evidence="1">
    <location>
        <begin position="49"/>
        <end position="147"/>
    </location>
</feature>
<protein>
    <recommendedName>
        <fullName evidence="1">Reverse transcriptase zinc-binding domain-containing protein</fullName>
    </recommendedName>
</protein>